<evidence type="ECO:0000256" key="1">
    <source>
        <dbReference type="ARBA" id="ARBA00005395"/>
    </source>
</evidence>
<dbReference type="KEGG" id="cjap:GWK36_01250"/>
<comment type="similarity">
    <text evidence="1 5">Belongs to the acetyltransferase family. RimI subfamily.</text>
</comment>
<dbReference type="EMBL" id="CP048029">
    <property type="protein sequence ID" value="QIK36849.1"/>
    <property type="molecule type" value="Genomic_DNA"/>
</dbReference>
<feature type="active site" description="Proton acceptor" evidence="5">
    <location>
        <position position="111"/>
    </location>
</feature>
<comment type="subcellular location">
    <subcellularLocation>
        <location evidence="5">Cytoplasm</location>
    </subcellularLocation>
</comment>
<dbReference type="Gene3D" id="3.40.630.30">
    <property type="match status" value="1"/>
</dbReference>
<reference evidence="8" key="1">
    <citation type="submission" date="2020-01" db="EMBL/GenBank/DDBJ databases">
        <title>Caldichromatium gen. nov., sp. nov., a thermophilic purple sulfur bacterium member of the family Chromatiaceae isolated from Nakabusa hot spring, Japan.</title>
        <authorList>
            <person name="Saini M.K."/>
            <person name="Hanada S."/>
            <person name="Tank M."/>
        </authorList>
    </citation>
    <scope>NUCLEOTIDE SEQUENCE [LARGE SCALE GENOMIC DNA]</scope>
    <source>
        <strain evidence="8">No.7</strain>
    </source>
</reference>
<dbReference type="InterPro" id="IPR000182">
    <property type="entry name" value="GNAT_dom"/>
</dbReference>
<evidence type="ECO:0000313" key="8">
    <source>
        <dbReference type="Proteomes" id="UP000502699"/>
    </source>
</evidence>
<comment type="caution">
    <text evidence="5">Lacks conserved residue(s) required for the propagation of feature annotation.</text>
</comment>
<keyword evidence="4 5" id="KW-0012">Acyltransferase</keyword>
<evidence type="ECO:0000259" key="6">
    <source>
        <dbReference type="PROSITE" id="PS51186"/>
    </source>
</evidence>
<dbReference type="CDD" id="cd04301">
    <property type="entry name" value="NAT_SF"/>
    <property type="match status" value="1"/>
</dbReference>
<dbReference type="InterPro" id="IPR016181">
    <property type="entry name" value="Acyl_CoA_acyltransferase"/>
</dbReference>
<name>A0A6G7V9W1_9GAMM</name>
<dbReference type="RefSeq" id="WP_166269386.1">
    <property type="nucleotide sequence ID" value="NZ_CP048029.1"/>
</dbReference>
<dbReference type="PANTHER" id="PTHR43420">
    <property type="entry name" value="ACETYLTRANSFERASE"/>
    <property type="match status" value="1"/>
</dbReference>
<comment type="catalytic activity">
    <reaction evidence="5">
        <text>N-terminal L-alanyl-[ribosomal protein bS18] + acetyl-CoA = N-terminal N(alpha)-acetyl-L-alanyl-[ribosomal protein bS18] + CoA + H(+)</text>
        <dbReference type="Rhea" id="RHEA:43756"/>
        <dbReference type="Rhea" id="RHEA-COMP:10676"/>
        <dbReference type="Rhea" id="RHEA-COMP:10677"/>
        <dbReference type="ChEBI" id="CHEBI:15378"/>
        <dbReference type="ChEBI" id="CHEBI:57287"/>
        <dbReference type="ChEBI" id="CHEBI:57288"/>
        <dbReference type="ChEBI" id="CHEBI:64718"/>
        <dbReference type="ChEBI" id="CHEBI:83683"/>
        <dbReference type="EC" id="2.3.1.266"/>
    </reaction>
</comment>
<feature type="domain" description="N-acetyltransferase" evidence="6">
    <location>
        <begin position="10"/>
        <end position="155"/>
    </location>
</feature>
<dbReference type="InterPro" id="IPR006464">
    <property type="entry name" value="AcTrfase_RimI/Ard1"/>
</dbReference>
<evidence type="ECO:0000313" key="7">
    <source>
        <dbReference type="EMBL" id="QIK36849.1"/>
    </source>
</evidence>
<dbReference type="Proteomes" id="UP000502699">
    <property type="component" value="Chromosome"/>
</dbReference>
<dbReference type="EC" id="2.3.1.266" evidence="5"/>
<keyword evidence="7" id="KW-0687">Ribonucleoprotein</keyword>
<feature type="active site" description="Proton donor" evidence="5">
    <location>
        <position position="123"/>
    </location>
</feature>
<proteinExistence type="inferred from homology"/>
<dbReference type="PROSITE" id="PS51186">
    <property type="entry name" value="GNAT"/>
    <property type="match status" value="1"/>
</dbReference>
<comment type="function">
    <text evidence="5">Acetylates the N-terminal alanine of ribosomal protein bS18.</text>
</comment>
<dbReference type="AlphaFoldDB" id="A0A6G7V9W1"/>
<evidence type="ECO:0000256" key="4">
    <source>
        <dbReference type="ARBA" id="ARBA00023315"/>
    </source>
</evidence>
<dbReference type="Pfam" id="PF00583">
    <property type="entry name" value="Acetyltransf_1"/>
    <property type="match status" value="1"/>
</dbReference>
<dbReference type="InterPro" id="IPR050680">
    <property type="entry name" value="YpeA/RimI_acetyltransf"/>
</dbReference>
<dbReference type="SUPFAM" id="SSF55729">
    <property type="entry name" value="Acyl-CoA N-acyltransferases (Nat)"/>
    <property type="match status" value="1"/>
</dbReference>
<dbReference type="InterPro" id="IPR043690">
    <property type="entry name" value="RimI"/>
</dbReference>
<dbReference type="GO" id="GO:0005840">
    <property type="term" value="C:ribosome"/>
    <property type="evidence" value="ECO:0007669"/>
    <property type="project" value="UniProtKB-KW"/>
</dbReference>
<dbReference type="PANTHER" id="PTHR43420:SF51">
    <property type="entry name" value="PEPTIDYL-LYSINE N-ACETYLTRANSFERASE YIAC"/>
    <property type="match status" value="1"/>
</dbReference>
<keyword evidence="3 5" id="KW-0808">Transferase</keyword>
<gene>
    <name evidence="5 7" type="primary">rimI</name>
    <name evidence="7" type="ORF">GWK36_01250</name>
</gene>
<organism evidence="7 8">
    <name type="scientific">Caldichromatium japonicum</name>
    <dbReference type="NCBI Taxonomy" id="2699430"/>
    <lineage>
        <taxon>Bacteria</taxon>
        <taxon>Pseudomonadati</taxon>
        <taxon>Pseudomonadota</taxon>
        <taxon>Gammaproteobacteria</taxon>
        <taxon>Chromatiales</taxon>
        <taxon>Chromatiaceae</taxon>
        <taxon>Caldichromatium</taxon>
    </lineage>
</organism>
<evidence type="ECO:0000256" key="2">
    <source>
        <dbReference type="ARBA" id="ARBA00022490"/>
    </source>
</evidence>
<accession>A0A6G7V9W1</accession>
<keyword evidence="2 5" id="KW-0963">Cytoplasm</keyword>
<sequence length="176" mass="19306">MSLSTKTLSLRLRPMTEADLECVLAVEEAAYAFPWSRQIFSDCLKVDYSCWVGELSAAIVAHAVMGIAVGECQIFNLCVHPQWQGRGIGRSLLHHLLQVARQHGAKTAFLEVRVSNSIALALYRSEGFCEMALRRGYYPAAQGREDAMVMALELTGSPSVPSLLTEEEGGKGQTYP</sequence>
<keyword evidence="8" id="KW-1185">Reference proteome</keyword>
<protein>
    <recommendedName>
        <fullName evidence="5">[Ribosomal protein bS18]-alanine N-acetyltransferase</fullName>
        <ecNumber evidence="5">2.3.1.266</ecNumber>
    </recommendedName>
</protein>
<dbReference type="GO" id="GO:0005737">
    <property type="term" value="C:cytoplasm"/>
    <property type="evidence" value="ECO:0007669"/>
    <property type="project" value="UniProtKB-SubCell"/>
</dbReference>
<evidence type="ECO:0000256" key="5">
    <source>
        <dbReference type="HAMAP-Rule" id="MF_02210"/>
    </source>
</evidence>
<keyword evidence="7" id="KW-0689">Ribosomal protein</keyword>
<dbReference type="GO" id="GO:0008999">
    <property type="term" value="F:protein-N-terminal-alanine acetyltransferase activity"/>
    <property type="evidence" value="ECO:0007669"/>
    <property type="project" value="UniProtKB-UniRule"/>
</dbReference>
<dbReference type="NCBIfam" id="TIGR01575">
    <property type="entry name" value="rimI"/>
    <property type="match status" value="1"/>
</dbReference>
<feature type="binding site" evidence="5">
    <location>
        <position position="116"/>
    </location>
    <ligand>
        <name>acetyl-CoA</name>
        <dbReference type="ChEBI" id="CHEBI:57288"/>
    </ligand>
</feature>
<dbReference type="HAMAP" id="MF_02210">
    <property type="entry name" value="RimI"/>
    <property type="match status" value="1"/>
</dbReference>
<evidence type="ECO:0000256" key="3">
    <source>
        <dbReference type="ARBA" id="ARBA00022679"/>
    </source>
</evidence>